<comment type="caution">
    <text evidence="1">The sequence shown here is derived from an EMBL/GenBank/DDBJ whole genome shotgun (WGS) entry which is preliminary data.</text>
</comment>
<accession>A0A072NZ95</accession>
<reference evidence="1 2" key="1">
    <citation type="submission" date="2013-03" db="EMBL/GenBank/DDBJ databases">
        <title>The Genome Sequence of Exophiala aquamarina CBS 119918.</title>
        <authorList>
            <consortium name="The Broad Institute Genomics Platform"/>
            <person name="Cuomo C."/>
            <person name="de Hoog S."/>
            <person name="Gorbushina A."/>
            <person name="Walker B."/>
            <person name="Young S.K."/>
            <person name="Zeng Q."/>
            <person name="Gargeya S."/>
            <person name="Fitzgerald M."/>
            <person name="Haas B."/>
            <person name="Abouelleil A."/>
            <person name="Allen A.W."/>
            <person name="Alvarado L."/>
            <person name="Arachchi H.M."/>
            <person name="Berlin A.M."/>
            <person name="Chapman S.B."/>
            <person name="Gainer-Dewar J."/>
            <person name="Goldberg J."/>
            <person name="Griggs A."/>
            <person name="Gujja S."/>
            <person name="Hansen M."/>
            <person name="Howarth C."/>
            <person name="Imamovic A."/>
            <person name="Ireland A."/>
            <person name="Larimer J."/>
            <person name="McCowan C."/>
            <person name="Murphy C."/>
            <person name="Pearson M."/>
            <person name="Poon T.W."/>
            <person name="Priest M."/>
            <person name="Roberts A."/>
            <person name="Saif S."/>
            <person name="Shea T."/>
            <person name="Sisk P."/>
            <person name="Sykes S."/>
            <person name="Wortman J."/>
            <person name="Nusbaum C."/>
            <person name="Birren B."/>
        </authorList>
    </citation>
    <scope>NUCLEOTIDE SEQUENCE [LARGE SCALE GENOMIC DNA]</scope>
    <source>
        <strain evidence="1 2">CBS 119918</strain>
    </source>
</reference>
<protein>
    <submittedName>
        <fullName evidence="1">Uncharacterized protein</fullName>
    </submittedName>
</protein>
<dbReference type="RefSeq" id="XP_013255516.1">
    <property type="nucleotide sequence ID" value="XM_013400062.1"/>
</dbReference>
<dbReference type="EMBL" id="AMGV01000015">
    <property type="protein sequence ID" value="KEF52926.1"/>
    <property type="molecule type" value="Genomic_DNA"/>
</dbReference>
<name>A0A072NZ95_9EURO</name>
<feature type="non-terminal residue" evidence="1">
    <location>
        <position position="1"/>
    </location>
</feature>
<dbReference type="HOGENOM" id="CLU_1717581_0_0_1"/>
<gene>
    <name evidence="1" type="ORF">A1O9_10832</name>
</gene>
<organism evidence="1 2">
    <name type="scientific">Exophiala aquamarina CBS 119918</name>
    <dbReference type="NCBI Taxonomy" id="1182545"/>
    <lineage>
        <taxon>Eukaryota</taxon>
        <taxon>Fungi</taxon>
        <taxon>Dikarya</taxon>
        <taxon>Ascomycota</taxon>
        <taxon>Pezizomycotina</taxon>
        <taxon>Eurotiomycetes</taxon>
        <taxon>Chaetothyriomycetidae</taxon>
        <taxon>Chaetothyriales</taxon>
        <taxon>Herpotrichiellaceae</taxon>
        <taxon>Exophiala</taxon>
    </lineage>
</organism>
<evidence type="ECO:0000313" key="2">
    <source>
        <dbReference type="Proteomes" id="UP000027920"/>
    </source>
</evidence>
<dbReference type="OrthoDB" id="4129651at2759"/>
<keyword evidence="2" id="KW-1185">Reference proteome</keyword>
<dbReference type="AlphaFoldDB" id="A0A072NZ95"/>
<dbReference type="GeneID" id="25285735"/>
<dbReference type="Proteomes" id="UP000027920">
    <property type="component" value="Unassembled WGS sequence"/>
</dbReference>
<sequence length="153" mass="16988">QTVTPKERFEAASKHAALLRALYNHPKTVVAKSKRALADRSKMPATLWNVLDFEVSTFEQYLVPLLPPSATKNSKALADAWDYTDPNFKEDEAALADDLYPKMQSAALKEKWSDAAGRTVMITSIILDKPRQILFGGPLDFGPEVEEAARALQ</sequence>
<dbReference type="VEuPathDB" id="FungiDB:A1O9_10832"/>
<evidence type="ECO:0000313" key="1">
    <source>
        <dbReference type="EMBL" id="KEF52926.1"/>
    </source>
</evidence>
<feature type="non-terminal residue" evidence="1">
    <location>
        <position position="153"/>
    </location>
</feature>
<proteinExistence type="predicted"/>